<evidence type="ECO:0000256" key="11">
    <source>
        <dbReference type="ARBA" id="ARBA00022824"/>
    </source>
</evidence>
<evidence type="ECO:0000256" key="16">
    <source>
        <dbReference type="PROSITE-ProRule" id="PRU00339"/>
    </source>
</evidence>
<keyword evidence="12 17" id="KW-1133">Transmembrane helix</keyword>
<feature type="transmembrane region" description="Helical" evidence="17">
    <location>
        <begin position="221"/>
        <end position="241"/>
    </location>
</feature>
<feature type="transmembrane region" description="Helical" evidence="17">
    <location>
        <begin position="497"/>
        <end position="521"/>
    </location>
</feature>
<dbReference type="InterPro" id="IPR011990">
    <property type="entry name" value="TPR-like_helical_dom_sf"/>
</dbReference>
<keyword evidence="11" id="KW-0256">Endoplasmic reticulum</keyword>
<evidence type="ECO:0000256" key="17">
    <source>
        <dbReference type="SAM" id="Phobius"/>
    </source>
</evidence>
<comment type="subcellular location">
    <subcellularLocation>
        <location evidence="3">Endoplasmic reticulum</location>
    </subcellularLocation>
    <subcellularLocation>
        <location evidence="2">Membrane</location>
        <topology evidence="2">Multi-pass membrane protein</topology>
    </subcellularLocation>
</comment>
<dbReference type="InterPro" id="IPR013618">
    <property type="entry name" value="TMTC_DUF1736"/>
</dbReference>
<dbReference type="InterPro" id="IPR019734">
    <property type="entry name" value="TPR_rpt"/>
</dbReference>
<evidence type="ECO:0000256" key="1">
    <source>
        <dbReference type="ARBA" id="ARBA00003582"/>
    </source>
</evidence>
<dbReference type="UniPathway" id="UPA00378"/>
<sequence>MVVLARGLNFVPTKRKLDYVDFIAKVELAWKGAWRKAVTSHKTFERLLWQNAGIRVSQCRPQGGVAYGLRRILSFTVNQFISCISFNIVTVCETWCGPTEQFFALALSTSGSRVNSLFWKDQRMSDERMKKLILFLLALISYWNALFGEFVFDDIEAVVKNDDVHWTFLKKSTVPKQRFWQFLFNDFWGMPMCSIQSHKSWRPLTVLSFRLNYAFGELRPIHYHLGNVLLHGIVTMMSLDFYVAMQPLGQEEVLANLPFWSSLLFACHPIHVDAVASIVGRAEIISALLYMCSFFEYCKALKRGSCWKNYHLFMCLILTFMALAAKEQGVMAIFFCIAYDVLVYSWNSLTCVWQKRVSVRKCIKKSLSSDDVAASLATAAFKRMGTMLTWFLLLSIFRLHLMSWTLPRFSTGDTQVLPMYNFVFKTINQVYIYVLNLWLLVCPSFLCFDYSMGCIEPIQSIKDFRLWTVLLIACTFAVLACWKRRKWTIKGGVDDRHLLLGLSCVIIPFVPASNLFFTVGFVVAERTLYLPSLGFCWIVAYFILQMQSAERFHVLKQCCSGFFYFTLMVFVCRCVLRNNEWRNEWTLFKSGLLVCPNNAKVHYNLGKLYADAGKREDALKYYKKAIALKEKYEFALNNLALILLSSDRLANAEELLQRAVAANHQFGTAWMNLGTVQAALHKYREAEKSYKVAIHYKADCADCFYNMGNMYNSRNDTRRALMSWMKAVQMNQHHAAAWTNLIICARNARMTQRALKIGLLALQFLPNHDGIHFSIGICYAELGNHHRSEIHFEHAVKRNPSVRKYRTAHSYMQRLRRTWQRKSGIII</sequence>
<dbReference type="STRING" id="70415.A0A5S6R087"/>
<evidence type="ECO:0000256" key="15">
    <source>
        <dbReference type="ARBA" id="ARBA00045102"/>
    </source>
</evidence>
<name>A0A5S6R087_TRIMR</name>
<evidence type="ECO:0000256" key="12">
    <source>
        <dbReference type="ARBA" id="ARBA00022989"/>
    </source>
</evidence>
<keyword evidence="8 17" id="KW-0812">Transmembrane</keyword>
<dbReference type="GO" id="GO:0005783">
    <property type="term" value="C:endoplasmic reticulum"/>
    <property type="evidence" value="ECO:0007669"/>
    <property type="project" value="UniProtKB-SubCell"/>
</dbReference>
<dbReference type="Gene3D" id="1.25.40.10">
    <property type="entry name" value="Tetratricopeptide repeat domain"/>
    <property type="match status" value="1"/>
</dbReference>
<feature type="repeat" description="TPR" evidence="16">
    <location>
        <begin position="599"/>
        <end position="632"/>
    </location>
</feature>
<dbReference type="PROSITE" id="PS50293">
    <property type="entry name" value="TPR_REGION"/>
    <property type="match status" value="1"/>
</dbReference>
<feature type="transmembrane region" description="Helical" evidence="17">
    <location>
        <begin position="132"/>
        <end position="152"/>
    </location>
</feature>
<evidence type="ECO:0000256" key="2">
    <source>
        <dbReference type="ARBA" id="ARBA00004141"/>
    </source>
</evidence>
<evidence type="ECO:0000256" key="10">
    <source>
        <dbReference type="ARBA" id="ARBA00022803"/>
    </source>
</evidence>
<dbReference type="Proteomes" id="UP000046395">
    <property type="component" value="Unassembled WGS sequence"/>
</dbReference>
<dbReference type="PROSITE" id="PS50005">
    <property type="entry name" value="TPR"/>
    <property type="match status" value="2"/>
</dbReference>
<dbReference type="Pfam" id="PF08409">
    <property type="entry name" value="TMTC_DUF1736"/>
    <property type="match status" value="1"/>
</dbReference>
<organism evidence="19 20">
    <name type="scientific">Trichuris muris</name>
    <name type="common">Mouse whipworm</name>
    <dbReference type="NCBI Taxonomy" id="70415"/>
    <lineage>
        <taxon>Eukaryota</taxon>
        <taxon>Metazoa</taxon>
        <taxon>Ecdysozoa</taxon>
        <taxon>Nematoda</taxon>
        <taxon>Enoplea</taxon>
        <taxon>Dorylaimia</taxon>
        <taxon>Trichinellida</taxon>
        <taxon>Trichuridae</taxon>
        <taxon>Trichuris</taxon>
    </lineage>
</organism>
<dbReference type="GO" id="GO:0016020">
    <property type="term" value="C:membrane"/>
    <property type="evidence" value="ECO:0007669"/>
    <property type="project" value="UniProtKB-SubCell"/>
</dbReference>
<evidence type="ECO:0000313" key="20">
    <source>
        <dbReference type="WBParaSite" id="TMUE_3000012843.1"/>
    </source>
</evidence>
<dbReference type="GO" id="GO:0030968">
    <property type="term" value="P:endoplasmic reticulum unfolded protein response"/>
    <property type="evidence" value="ECO:0007669"/>
    <property type="project" value="TreeGrafter"/>
</dbReference>
<evidence type="ECO:0000256" key="4">
    <source>
        <dbReference type="ARBA" id="ARBA00004922"/>
    </source>
</evidence>
<evidence type="ECO:0000256" key="7">
    <source>
        <dbReference type="ARBA" id="ARBA00022679"/>
    </source>
</evidence>
<dbReference type="EC" id="2.4.1.109" evidence="6"/>
<feature type="transmembrane region" description="Helical" evidence="17">
    <location>
        <begin position="390"/>
        <end position="410"/>
    </location>
</feature>
<dbReference type="AlphaFoldDB" id="A0A5S6R087"/>
<keyword evidence="9" id="KW-0677">Repeat</keyword>
<feature type="transmembrane region" description="Helical" evidence="17">
    <location>
        <begin position="430"/>
        <end position="452"/>
    </location>
</feature>
<dbReference type="InterPro" id="IPR052346">
    <property type="entry name" value="O-mannosyl-transferase_TMTC"/>
</dbReference>
<evidence type="ECO:0000256" key="9">
    <source>
        <dbReference type="ARBA" id="ARBA00022737"/>
    </source>
</evidence>
<dbReference type="PANTHER" id="PTHR44227">
    <property type="match status" value="1"/>
</dbReference>
<dbReference type="SMART" id="SM00028">
    <property type="entry name" value="TPR"/>
    <property type="match status" value="6"/>
</dbReference>
<protein>
    <recommendedName>
        <fullName evidence="6">dolichyl-phosphate-mannose--protein mannosyltransferase</fullName>
        <ecNumber evidence="6">2.4.1.109</ecNumber>
    </recommendedName>
</protein>
<proteinExistence type="inferred from homology"/>
<comment type="pathway">
    <text evidence="4">Protein modification; protein glycosylation.</text>
</comment>
<evidence type="ECO:0000256" key="8">
    <source>
        <dbReference type="ARBA" id="ARBA00022692"/>
    </source>
</evidence>
<comment type="function">
    <text evidence="1">Transfers mannosyl residues to the hydroxyl group of serine or threonine residues.</text>
</comment>
<evidence type="ECO:0000256" key="5">
    <source>
        <dbReference type="ARBA" id="ARBA00007882"/>
    </source>
</evidence>
<keyword evidence="7" id="KW-0808">Transferase</keyword>
<dbReference type="Pfam" id="PF00515">
    <property type="entry name" value="TPR_1"/>
    <property type="match status" value="1"/>
</dbReference>
<dbReference type="Pfam" id="PF13181">
    <property type="entry name" value="TPR_8"/>
    <property type="match status" value="1"/>
</dbReference>
<keyword evidence="10 16" id="KW-0802">TPR repeat</keyword>
<accession>A0A5S6R087</accession>
<comment type="catalytic activity">
    <reaction evidence="15">
        <text>a di-trans,poly-cis-dolichyl beta-D-mannosyl phosphate + L-seryl-[protein] = 3-O-(alpha-D-mannosyl)-L-seryl-[protein] + a di-trans,poly-cis-dolichyl phosphate + H(+)</text>
        <dbReference type="Rhea" id="RHEA:17377"/>
        <dbReference type="Rhea" id="RHEA-COMP:9863"/>
        <dbReference type="Rhea" id="RHEA-COMP:13546"/>
        <dbReference type="Rhea" id="RHEA-COMP:19498"/>
        <dbReference type="Rhea" id="RHEA-COMP:19501"/>
        <dbReference type="ChEBI" id="CHEBI:15378"/>
        <dbReference type="ChEBI" id="CHEBI:29999"/>
        <dbReference type="ChEBI" id="CHEBI:57683"/>
        <dbReference type="ChEBI" id="CHEBI:58211"/>
        <dbReference type="ChEBI" id="CHEBI:137321"/>
        <dbReference type="EC" id="2.4.1.109"/>
    </reaction>
</comment>
<feature type="transmembrane region" description="Helical" evidence="17">
    <location>
        <begin position="528"/>
        <end position="548"/>
    </location>
</feature>
<reference evidence="20" key="1">
    <citation type="submission" date="2019-12" db="UniProtKB">
        <authorList>
            <consortium name="WormBaseParasite"/>
        </authorList>
    </citation>
    <scope>IDENTIFICATION</scope>
</reference>
<dbReference type="Pfam" id="PF13432">
    <property type="entry name" value="TPR_16"/>
    <property type="match status" value="1"/>
</dbReference>
<dbReference type="SUPFAM" id="SSF48452">
    <property type="entry name" value="TPR-like"/>
    <property type="match status" value="1"/>
</dbReference>
<feature type="transmembrane region" description="Helical" evidence="17">
    <location>
        <begin position="331"/>
        <end position="353"/>
    </location>
</feature>
<evidence type="ECO:0000256" key="6">
    <source>
        <dbReference type="ARBA" id="ARBA00012839"/>
    </source>
</evidence>
<feature type="transmembrane region" description="Helical" evidence="17">
    <location>
        <begin position="554"/>
        <end position="576"/>
    </location>
</feature>
<dbReference type="PANTHER" id="PTHR44227:SF3">
    <property type="entry name" value="PROTEIN O-MANNOSYL-TRANSFERASE TMTC4"/>
    <property type="match status" value="1"/>
</dbReference>
<keyword evidence="13 17" id="KW-0472">Membrane</keyword>
<comment type="catalytic activity">
    <reaction evidence="14">
        <text>a di-trans,poly-cis-dolichyl beta-D-mannosyl phosphate + L-threonyl-[protein] = 3-O-(alpha-D-mannosyl)-L-threonyl-[protein] + a di-trans,poly-cis-dolichyl phosphate + H(+)</text>
        <dbReference type="Rhea" id="RHEA:53396"/>
        <dbReference type="Rhea" id="RHEA-COMP:11060"/>
        <dbReference type="Rhea" id="RHEA-COMP:13547"/>
        <dbReference type="Rhea" id="RHEA-COMP:19498"/>
        <dbReference type="Rhea" id="RHEA-COMP:19501"/>
        <dbReference type="ChEBI" id="CHEBI:15378"/>
        <dbReference type="ChEBI" id="CHEBI:30013"/>
        <dbReference type="ChEBI" id="CHEBI:57683"/>
        <dbReference type="ChEBI" id="CHEBI:58211"/>
        <dbReference type="ChEBI" id="CHEBI:137323"/>
        <dbReference type="EC" id="2.4.1.109"/>
    </reaction>
</comment>
<comment type="similarity">
    <text evidence="5">Belongs to the TMTC family.</text>
</comment>
<feature type="transmembrane region" description="Helical" evidence="17">
    <location>
        <begin position="464"/>
        <end position="485"/>
    </location>
</feature>
<evidence type="ECO:0000256" key="3">
    <source>
        <dbReference type="ARBA" id="ARBA00004240"/>
    </source>
</evidence>
<feature type="repeat" description="TPR" evidence="16">
    <location>
        <begin position="701"/>
        <end position="734"/>
    </location>
</feature>
<evidence type="ECO:0000259" key="18">
    <source>
        <dbReference type="Pfam" id="PF08409"/>
    </source>
</evidence>
<evidence type="ECO:0000313" key="19">
    <source>
        <dbReference type="Proteomes" id="UP000046395"/>
    </source>
</evidence>
<dbReference type="WBParaSite" id="TMUE_3000012843.1">
    <property type="protein sequence ID" value="TMUE_3000012843.1"/>
    <property type="gene ID" value="WBGene00285505"/>
</dbReference>
<evidence type="ECO:0000256" key="14">
    <source>
        <dbReference type="ARBA" id="ARBA00045085"/>
    </source>
</evidence>
<evidence type="ECO:0000256" key="13">
    <source>
        <dbReference type="ARBA" id="ARBA00023136"/>
    </source>
</evidence>
<keyword evidence="19" id="KW-1185">Reference proteome</keyword>
<feature type="transmembrane region" description="Helical" evidence="17">
    <location>
        <begin position="309"/>
        <end position="325"/>
    </location>
</feature>
<dbReference type="GO" id="GO:0004169">
    <property type="term" value="F:dolichyl-phosphate-mannose-protein mannosyltransferase activity"/>
    <property type="evidence" value="ECO:0007669"/>
    <property type="project" value="UniProtKB-EC"/>
</dbReference>
<feature type="domain" description="DUF1736" evidence="18">
    <location>
        <begin position="406"/>
        <end position="476"/>
    </location>
</feature>